<dbReference type="Pfam" id="PF06569">
    <property type="entry name" value="DUF1128"/>
    <property type="match status" value="1"/>
</dbReference>
<comment type="caution">
    <text evidence="2">The sequence shown here is derived from an EMBL/GenBank/DDBJ whole genome shotgun (WGS) entry which is preliminary data.</text>
</comment>
<organism evidence="2 3">
    <name type="scientific">Fictibacillus enclensis</name>
    <dbReference type="NCBI Taxonomy" id="1017270"/>
    <lineage>
        <taxon>Bacteria</taxon>
        <taxon>Bacillati</taxon>
        <taxon>Bacillota</taxon>
        <taxon>Bacilli</taxon>
        <taxon>Bacillales</taxon>
        <taxon>Fictibacillaceae</taxon>
        <taxon>Fictibacillus</taxon>
    </lineage>
</organism>
<dbReference type="Proteomes" id="UP000054099">
    <property type="component" value="Unassembled WGS sequence"/>
</dbReference>
<evidence type="ECO:0000313" key="3">
    <source>
        <dbReference type="Proteomes" id="UP000054099"/>
    </source>
</evidence>
<dbReference type="RefSeq" id="WP_061971574.1">
    <property type="nucleotide sequence ID" value="NZ_JAUCFY010000002.1"/>
</dbReference>
<dbReference type="OrthoDB" id="2361695at2"/>
<gene>
    <name evidence="2" type="ORF">AS030_05840</name>
</gene>
<protein>
    <recommendedName>
        <fullName evidence="1">UPF0435 protein AS030_05840</fullName>
    </recommendedName>
</protein>
<proteinExistence type="inferred from homology"/>
<name>A0A0V8JGB3_9BACL</name>
<evidence type="ECO:0000256" key="1">
    <source>
        <dbReference type="HAMAP-Rule" id="MF_00829"/>
    </source>
</evidence>
<keyword evidence="3" id="KW-1185">Reference proteome</keyword>
<dbReference type="InterPro" id="IPR009507">
    <property type="entry name" value="UPF0435"/>
</dbReference>
<accession>A0A0V8JGB3</accession>
<evidence type="ECO:0000313" key="2">
    <source>
        <dbReference type="EMBL" id="KSU85978.1"/>
    </source>
</evidence>
<comment type="similarity">
    <text evidence="1">Belongs to the UPF0435 family.</text>
</comment>
<dbReference type="EMBL" id="LNQN01000001">
    <property type="protein sequence ID" value="KSU85978.1"/>
    <property type="molecule type" value="Genomic_DNA"/>
</dbReference>
<dbReference type="AlphaFoldDB" id="A0A0V8JGB3"/>
<sequence>MNLTTPSQENIEFMIEAVKRKLQLVNSGLIQGDDYTVDQYEDIKDLYEMVMKMPGFSVRDMEGIVSELGSLKKK</sequence>
<reference evidence="2 3" key="1">
    <citation type="journal article" date="2014" name="Antonie Van Leeuwenhoek">
        <title>Fictibacillus enclensis sp. nov., isolated from marine sediment.</title>
        <authorList>
            <person name="Dastager S.G."/>
            <person name="Mawlankar R."/>
            <person name="Srinivasan K."/>
            <person name="Tang S.K."/>
            <person name="Lee J.C."/>
            <person name="Ramana V.V."/>
            <person name="Shouche Y.S."/>
        </authorList>
    </citation>
    <scope>NUCLEOTIDE SEQUENCE [LARGE SCALE GENOMIC DNA]</scope>
    <source>
        <strain evidence="2 3">NIO-1003</strain>
    </source>
</reference>
<dbReference type="HAMAP" id="MF_00829">
    <property type="entry name" value="UPF0435"/>
    <property type="match status" value="1"/>
</dbReference>